<keyword evidence="1" id="KW-0963">Cytoplasm</keyword>
<dbReference type="GO" id="GO:0071596">
    <property type="term" value="P:ubiquitin-dependent protein catabolic process via the N-end rule pathway"/>
    <property type="evidence" value="ECO:0007669"/>
    <property type="project" value="InterPro"/>
</dbReference>
<dbReference type="EC" id="2.3.2.8" evidence="6"/>
<proteinExistence type="inferred from homology"/>
<comment type="caution">
    <text evidence="6">The sequence shown here is derived from an EMBL/GenBank/DDBJ whole genome shotgun (WGS) entry which is preliminary data.</text>
</comment>
<dbReference type="EMBL" id="MLJW01000001">
    <property type="protein sequence ID" value="OIR19655.1"/>
    <property type="molecule type" value="Genomic_DNA"/>
</dbReference>
<protein>
    <submittedName>
        <fullName evidence="6">Putative arginyl-tRNA--protein transferase</fullName>
        <ecNumber evidence="6">2.3.2.8</ecNumber>
    </submittedName>
</protein>
<evidence type="ECO:0000259" key="4">
    <source>
        <dbReference type="Pfam" id="PF04376"/>
    </source>
</evidence>
<dbReference type="InterPro" id="IPR030700">
    <property type="entry name" value="N-end_Aminoacyl_Trfase"/>
</dbReference>
<dbReference type="NCBIfam" id="NF002346">
    <property type="entry name" value="PRK01305.2-3"/>
    <property type="match status" value="1"/>
</dbReference>
<dbReference type="HAMAP" id="MF_00689">
    <property type="entry name" value="Bpt"/>
    <property type="match status" value="1"/>
</dbReference>
<dbReference type="Pfam" id="PF04376">
    <property type="entry name" value="ATE_N"/>
    <property type="match status" value="1"/>
</dbReference>
<dbReference type="InterPro" id="IPR017138">
    <property type="entry name" value="Asp_Glu_LeuTrfase"/>
</dbReference>
<dbReference type="PANTHER" id="PTHR21367:SF1">
    <property type="entry name" value="ARGINYL-TRNA--PROTEIN TRANSFERASE 1"/>
    <property type="match status" value="1"/>
</dbReference>
<dbReference type="SUPFAM" id="SSF55729">
    <property type="entry name" value="Acyl-CoA N-acyltransferases (Nat)"/>
    <property type="match status" value="1"/>
</dbReference>
<dbReference type="AlphaFoldDB" id="A0A1J5TFG0"/>
<evidence type="ECO:0000313" key="6">
    <source>
        <dbReference type="EMBL" id="OIR19655.1"/>
    </source>
</evidence>
<dbReference type="NCBIfam" id="NF002341">
    <property type="entry name" value="PRK01305.1-1"/>
    <property type="match status" value="1"/>
</dbReference>
<dbReference type="PIRSF" id="PIRSF037208">
    <property type="entry name" value="ATE_pro_prd"/>
    <property type="match status" value="1"/>
</dbReference>
<organism evidence="6">
    <name type="scientific">mine drainage metagenome</name>
    <dbReference type="NCBI Taxonomy" id="410659"/>
    <lineage>
        <taxon>unclassified sequences</taxon>
        <taxon>metagenomes</taxon>
        <taxon>ecological metagenomes</taxon>
    </lineage>
</organism>
<reference evidence="6" key="1">
    <citation type="submission" date="2016-10" db="EMBL/GenBank/DDBJ databases">
        <title>Sequence of Gallionella enrichment culture.</title>
        <authorList>
            <person name="Poehlein A."/>
            <person name="Muehling M."/>
            <person name="Daniel R."/>
        </authorList>
    </citation>
    <scope>NUCLEOTIDE SEQUENCE</scope>
</reference>
<keyword evidence="2 6" id="KW-0808">Transferase</keyword>
<evidence type="ECO:0000256" key="1">
    <source>
        <dbReference type="ARBA" id="ARBA00022490"/>
    </source>
</evidence>
<name>A0A1J5TFG0_9ZZZZ</name>
<dbReference type="GO" id="GO:0004057">
    <property type="term" value="F:arginyl-tRNA--protein transferase activity"/>
    <property type="evidence" value="ECO:0007669"/>
    <property type="project" value="UniProtKB-EC"/>
</dbReference>
<accession>A0A1J5TFG0</accession>
<gene>
    <name evidence="6" type="primary">ate_1</name>
    <name evidence="6" type="ORF">GALL_05370</name>
</gene>
<dbReference type="InterPro" id="IPR007471">
    <property type="entry name" value="N-end_Aminoacyl_Trfase_N"/>
</dbReference>
<sequence length="246" mass="28655">MSLLNDIPISALHLYLTAPYPCSYLDGLEARSQVATPSFLISTPVYSELVRHGFRRSGTFTYRPRCDTCRQCVPVRVAVDEFKPTRSQRRSHKQHNNLNVTLHALKDKAEYFELYRRYQEARHRDGGMDDDSPEQYRNFLLQSHVDTMLVEFREGTVLRMVSVVDVLQDGLSAVYTFYDPDVAHSSYGTFNVLWQIELCRKLQLPFLYLGYWIADSRKMAYKANFQPLYGLYDGTWQRILPKNPSC</sequence>
<evidence type="ECO:0000256" key="3">
    <source>
        <dbReference type="ARBA" id="ARBA00023315"/>
    </source>
</evidence>
<feature type="domain" description="N-end rule aminoacyl transferase C-terminal" evidence="5">
    <location>
        <begin position="110"/>
        <end position="230"/>
    </location>
</feature>
<dbReference type="NCBIfam" id="NF002342">
    <property type="entry name" value="PRK01305.1-3"/>
    <property type="match status" value="1"/>
</dbReference>
<dbReference type="PANTHER" id="PTHR21367">
    <property type="entry name" value="ARGININE-TRNA-PROTEIN TRANSFERASE 1"/>
    <property type="match status" value="1"/>
</dbReference>
<dbReference type="InterPro" id="IPR016181">
    <property type="entry name" value="Acyl_CoA_acyltransferase"/>
</dbReference>
<dbReference type="Pfam" id="PF04377">
    <property type="entry name" value="ATE_C"/>
    <property type="match status" value="1"/>
</dbReference>
<evidence type="ECO:0000256" key="2">
    <source>
        <dbReference type="ARBA" id="ARBA00022679"/>
    </source>
</evidence>
<dbReference type="GO" id="GO:0005737">
    <property type="term" value="C:cytoplasm"/>
    <property type="evidence" value="ECO:0007669"/>
    <property type="project" value="TreeGrafter"/>
</dbReference>
<dbReference type="GO" id="GO:0008914">
    <property type="term" value="F:leucyl-tRNA--protein transferase activity"/>
    <property type="evidence" value="ECO:0007669"/>
    <property type="project" value="InterPro"/>
</dbReference>
<feature type="domain" description="N-end aminoacyl transferase N-terminal" evidence="4">
    <location>
        <begin position="20"/>
        <end position="90"/>
    </location>
</feature>
<dbReference type="InterPro" id="IPR007472">
    <property type="entry name" value="N-end_Aminoacyl_Trfase_C"/>
</dbReference>
<evidence type="ECO:0000259" key="5">
    <source>
        <dbReference type="Pfam" id="PF04377"/>
    </source>
</evidence>
<keyword evidence="3 6" id="KW-0012">Acyltransferase</keyword>